<dbReference type="PANTHER" id="PTHR30529">
    <property type="entry name" value="CYTOCHROME B561"/>
    <property type="match status" value="1"/>
</dbReference>
<keyword evidence="8" id="KW-0249">Electron transport</keyword>
<evidence type="ECO:0000256" key="13">
    <source>
        <dbReference type="SAM" id="Phobius"/>
    </source>
</evidence>
<sequence>MSDTRRYSPLSVVLHWGVAVLIFVMMTLGFMMAAAPTDAIEDYVQDIHISLGFFVFLIVVWRIGIRLVEGFPPANPDPKPIRLMAKVTHLAILVLLTVQVITGPMYLFTENECVDVFGWFAICLPLESLSSVHELMETIHVVTGLYILPVLIGLHLLGAIRHYFVHRN</sequence>
<evidence type="ECO:0000313" key="16">
    <source>
        <dbReference type="Proteomes" id="UP000245728"/>
    </source>
</evidence>
<dbReference type="PANTHER" id="PTHR30529:SF1">
    <property type="entry name" value="CYTOCHROME B561 HOMOLOG 2"/>
    <property type="match status" value="1"/>
</dbReference>
<dbReference type="InterPro" id="IPR052168">
    <property type="entry name" value="Cytochrome_b561_oxidase"/>
</dbReference>
<dbReference type="GO" id="GO:0009055">
    <property type="term" value="F:electron transfer activity"/>
    <property type="evidence" value="ECO:0007669"/>
    <property type="project" value="InterPro"/>
</dbReference>
<dbReference type="EMBL" id="CP029347">
    <property type="protein sequence ID" value="AWL13329.1"/>
    <property type="molecule type" value="Genomic_DNA"/>
</dbReference>
<accession>A0A2S2E6U2</accession>
<dbReference type="InterPro" id="IPR016174">
    <property type="entry name" value="Di-haem_cyt_TM"/>
</dbReference>
<gene>
    <name evidence="15" type="ORF">HMF8227_02881</name>
</gene>
<evidence type="ECO:0000256" key="10">
    <source>
        <dbReference type="ARBA" id="ARBA00023004"/>
    </source>
</evidence>
<keyword evidence="4" id="KW-1003">Cell membrane</keyword>
<evidence type="ECO:0000256" key="5">
    <source>
        <dbReference type="ARBA" id="ARBA00022617"/>
    </source>
</evidence>
<dbReference type="RefSeq" id="WP_109340832.1">
    <property type="nucleotide sequence ID" value="NZ_CP029347.1"/>
</dbReference>
<keyword evidence="3" id="KW-0813">Transport</keyword>
<keyword evidence="9 13" id="KW-1133">Transmembrane helix</keyword>
<dbReference type="Pfam" id="PF01292">
    <property type="entry name" value="Ni_hydr_CYTB"/>
    <property type="match status" value="1"/>
</dbReference>
<keyword evidence="7" id="KW-0479">Metal-binding</keyword>
<comment type="similarity">
    <text evidence="12">Belongs to the cytochrome b561 family.</text>
</comment>
<evidence type="ECO:0000256" key="3">
    <source>
        <dbReference type="ARBA" id="ARBA00022448"/>
    </source>
</evidence>
<dbReference type="GO" id="GO:0046872">
    <property type="term" value="F:metal ion binding"/>
    <property type="evidence" value="ECO:0007669"/>
    <property type="project" value="UniProtKB-KW"/>
</dbReference>
<feature type="domain" description="Cytochrome b561 bacterial/Ni-hydrogenase" evidence="14">
    <location>
        <begin position="6"/>
        <end position="167"/>
    </location>
</feature>
<evidence type="ECO:0000259" key="14">
    <source>
        <dbReference type="Pfam" id="PF01292"/>
    </source>
</evidence>
<reference evidence="15 16" key="1">
    <citation type="submission" date="2018-05" db="EMBL/GenBank/DDBJ databases">
        <title>Salinimonas sp. HMF8227 Genome sequencing and assembly.</title>
        <authorList>
            <person name="Kang H."/>
            <person name="Kang J."/>
            <person name="Cha I."/>
            <person name="Kim H."/>
            <person name="Joh K."/>
        </authorList>
    </citation>
    <scope>NUCLEOTIDE SEQUENCE [LARGE SCALE GENOMIC DNA]</scope>
    <source>
        <strain evidence="15 16">HMF8227</strain>
    </source>
</reference>
<dbReference type="Proteomes" id="UP000245728">
    <property type="component" value="Chromosome"/>
</dbReference>
<keyword evidence="5" id="KW-0349">Heme</keyword>
<name>A0A2S2E6U2_9ALTE</name>
<dbReference type="AlphaFoldDB" id="A0A2S2E6U2"/>
<feature type="transmembrane region" description="Helical" evidence="13">
    <location>
        <begin position="139"/>
        <end position="160"/>
    </location>
</feature>
<feature type="transmembrane region" description="Helical" evidence="13">
    <location>
        <begin position="47"/>
        <end position="68"/>
    </location>
</feature>
<dbReference type="GO" id="GO:0005886">
    <property type="term" value="C:plasma membrane"/>
    <property type="evidence" value="ECO:0007669"/>
    <property type="project" value="UniProtKB-SubCell"/>
</dbReference>
<dbReference type="GO" id="GO:0022904">
    <property type="term" value="P:respiratory electron transport chain"/>
    <property type="evidence" value="ECO:0007669"/>
    <property type="project" value="InterPro"/>
</dbReference>
<evidence type="ECO:0000256" key="12">
    <source>
        <dbReference type="ARBA" id="ARBA00037975"/>
    </source>
</evidence>
<dbReference type="KEGG" id="salh:HMF8227_02881"/>
<keyword evidence="10" id="KW-0408">Iron</keyword>
<evidence type="ECO:0000256" key="2">
    <source>
        <dbReference type="ARBA" id="ARBA00004651"/>
    </source>
</evidence>
<protein>
    <recommendedName>
        <fullName evidence="14">Cytochrome b561 bacterial/Ni-hydrogenase domain-containing protein</fullName>
    </recommendedName>
</protein>
<proteinExistence type="inferred from homology"/>
<feature type="transmembrane region" description="Helical" evidence="13">
    <location>
        <begin position="12"/>
        <end position="35"/>
    </location>
</feature>
<evidence type="ECO:0000256" key="8">
    <source>
        <dbReference type="ARBA" id="ARBA00022982"/>
    </source>
</evidence>
<dbReference type="SUPFAM" id="SSF81342">
    <property type="entry name" value="Transmembrane di-heme cytochromes"/>
    <property type="match status" value="1"/>
</dbReference>
<evidence type="ECO:0000256" key="9">
    <source>
        <dbReference type="ARBA" id="ARBA00022989"/>
    </source>
</evidence>
<dbReference type="GO" id="GO:0020037">
    <property type="term" value="F:heme binding"/>
    <property type="evidence" value="ECO:0007669"/>
    <property type="project" value="TreeGrafter"/>
</dbReference>
<feature type="transmembrane region" description="Helical" evidence="13">
    <location>
        <begin position="89"/>
        <end position="108"/>
    </location>
</feature>
<evidence type="ECO:0000256" key="11">
    <source>
        <dbReference type="ARBA" id="ARBA00023136"/>
    </source>
</evidence>
<evidence type="ECO:0000256" key="6">
    <source>
        <dbReference type="ARBA" id="ARBA00022692"/>
    </source>
</evidence>
<keyword evidence="6 13" id="KW-0812">Transmembrane</keyword>
<evidence type="ECO:0000256" key="7">
    <source>
        <dbReference type="ARBA" id="ARBA00022723"/>
    </source>
</evidence>
<keyword evidence="16" id="KW-1185">Reference proteome</keyword>
<comment type="subcellular location">
    <subcellularLocation>
        <location evidence="2">Cell membrane</location>
        <topology evidence="2">Multi-pass membrane protein</topology>
    </subcellularLocation>
</comment>
<keyword evidence="11 13" id="KW-0472">Membrane</keyword>
<dbReference type="OrthoDB" id="9793784at2"/>
<dbReference type="Gene3D" id="1.20.950.20">
    <property type="entry name" value="Transmembrane di-heme cytochromes, Chain C"/>
    <property type="match status" value="1"/>
</dbReference>
<evidence type="ECO:0000313" key="15">
    <source>
        <dbReference type="EMBL" id="AWL13329.1"/>
    </source>
</evidence>
<organism evidence="15 16">
    <name type="scientific">Saliniradius amylolyticus</name>
    <dbReference type="NCBI Taxonomy" id="2183582"/>
    <lineage>
        <taxon>Bacteria</taxon>
        <taxon>Pseudomonadati</taxon>
        <taxon>Pseudomonadota</taxon>
        <taxon>Gammaproteobacteria</taxon>
        <taxon>Alteromonadales</taxon>
        <taxon>Alteromonadaceae</taxon>
        <taxon>Saliniradius</taxon>
    </lineage>
</organism>
<dbReference type="InterPro" id="IPR011577">
    <property type="entry name" value="Cyt_b561_bac/Ni-Hgenase"/>
</dbReference>
<comment type="cofactor">
    <cofactor evidence="1">
        <name>heme b</name>
        <dbReference type="ChEBI" id="CHEBI:60344"/>
    </cofactor>
</comment>
<evidence type="ECO:0000256" key="1">
    <source>
        <dbReference type="ARBA" id="ARBA00001970"/>
    </source>
</evidence>
<evidence type="ECO:0000256" key="4">
    <source>
        <dbReference type="ARBA" id="ARBA00022475"/>
    </source>
</evidence>